<dbReference type="InterPro" id="IPR009839">
    <property type="entry name" value="SseB_N"/>
</dbReference>
<comment type="caution">
    <text evidence="4">The sequence shown here is derived from an EMBL/GenBank/DDBJ whole genome shotgun (WGS) entry which is preliminary data.</text>
</comment>
<dbReference type="AlphaFoldDB" id="A0A7W6CYV3"/>
<dbReference type="RefSeq" id="WP_183395428.1">
    <property type="nucleotide sequence ID" value="NZ_JACIDR010000003.1"/>
</dbReference>
<dbReference type="Pfam" id="PF07179">
    <property type="entry name" value="SseB"/>
    <property type="match status" value="1"/>
</dbReference>
<protein>
    <recommendedName>
        <fullName evidence="6">Enhanced serine sensitivity protein SseB</fullName>
    </recommendedName>
</protein>
<evidence type="ECO:0000259" key="3">
    <source>
        <dbReference type="Pfam" id="PF14581"/>
    </source>
</evidence>
<keyword evidence="5" id="KW-1185">Reference proteome</keyword>
<accession>A0A7W6CYV3</accession>
<dbReference type="EMBL" id="JACIDR010000003">
    <property type="protein sequence ID" value="MBB3973566.1"/>
    <property type="molecule type" value="Genomic_DNA"/>
</dbReference>
<feature type="domain" description="SseB protein C-terminal" evidence="3">
    <location>
        <begin position="145"/>
        <end position="246"/>
    </location>
</feature>
<organism evidence="4 5">
    <name type="scientific">Hansschlegelia beijingensis</name>
    <dbReference type="NCBI Taxonomy" id="1133344"/>
    <lineage>
        <taxon>Bacteria</taxon>
        <taxon>Pseudomonadati</taxon>
        <taxon>Pseudomonadota</taxon>
        <taxon>Alphaproteobacteria</taxon>
        <taxon>Hyphomicrobiales</taxon>
        <taxon>Methylopilaceae</taxon>
        <taxon>Hansschlegelia</taxon>
    </lineage>
</organism>
<evidence type="ECO:0008006" key="6">
    <source>
        <dbReference type="Google" id="ProtNLM"/>
    </source>
</evidence>
<feature type="compositionally biased region" description="Acidic residues" evidence="1">
    <location>
        <begin position="129"/>
        <end position="144"/>
    </location>
</feature>
<dbReference type="InterPro" id="IPR027945">
    <property type="entry name" value="SseB_C"/>
</dbReference>
<dbReference type="Pfam" id="PF14581">
    <property type="entry name" value="SseB_C"/>
    <property type="match status" value="1"/>
</dbReference>
<proteinExistence type="predicted"/>
<name>A0A7W6CYV3_9HYPH</name>
<dbReference type="Proteomes" id="UP000528964">
    <property type="component" value="Unassembled WGS sequence"/>
</dbReference>
<feature type="domain" description="SseB protein N-terminal" evidence="2">
    <location>
        <begin position="8"/>
        <end position="115"/>
    </location>
</feature>
<evidence type="ECO:0000256" key="1">
    <source>
        <dbReference type="SAM" id="MobiDB-lite"/>
    </source>
</evidence>
<feature type="region of interest" description="Disordered" evidence="1">
    <location>
        <begin position="129"/>
        <end position="150"/>
    </location>
</feature>
<sequence>MFTPENDLERSLVRAAEQPEHRAAFLKELLDAELAFALIDSGDAREGYVVPEVSNDDLSFVPVFTSESRIKAMFGDEKLQVVRQTFRQILEQIDDANFVLNPGSDYGRELMAEDVACMLDGDFERAAEGFEDDDQDGDGAEEEPPMMIGEPSPAPVHLTAPLAALFATIPEVKKAHIGQAVFADSEGVRRLVIGLTVEGDIDAVLDRVGEVLETAARPSDVIDFVEAPGSPLDEYFSRDLKPFYSRNDPQPA</sequence>
<gene>
    <name evidence="4" type="ORF">GGR24_002236</name>
</gene>
<evidence type="ECO:0000313" key="5">
    <source>
        <dbReference type="Proteomes" id="UP000528964"/>
    </source>
</evidence>
<reference evidence="4 5" key="1">
    <citation type="submission" date="2020-08" db="EMBL/GenBank/DDBJ databases">
        <title>Genomic Encyclopedia of Type Strains, Phase IV (KMG-IV): sequencing the most valuable type-strain genomes for metagenomic binning, comparative biology and taxonomic classification.</title>
        <authorList>
            <person name="Goeker M."/>
        </authorList>
    </citation>
    <scope>NUCLEOTIDE SEQUENCE [LARGE SCALE GENOMIC DNA]</scope>
    <source>
        <strain evidence="4 5">DSM 25481</strain>
    </source>
</reference>
<evidence type="ECO:0000313" key="4">
    <source>
        <dbReference type="EMBL" id="MBB3973566.1"/>
    </source>
</evidence>
<evidence type="ECO:0000259" key="2">
    <source>
        <dbReference type="Pfam" id="PF07179"/>
    </source>
</evidence>